<dbReference type="InterPro" id="IPR011013">
    <property type="entry name" value="Gal_mutarotase_sf_dom"/>
</dbReference>
<dbReference type="SUPFAM" id="SSF74650">
    <property type="entry name" value="Galactose mutarotase-like"/>
    <property type="match status" value="1"/>
</dbReference>
<dbReference type="Gene3D" id="2.70.98.10">
    <property type="match status" value="1"/>
</dbReference>
<evidence type="ECO:0000313" key="2">
    <source>
        <dbReference type="Proteomes" id="UP001139516"/>
    </source>
</evidence>
<accession>A0A9X1Y9D2</accession>
<gene>
    <name evidence="1" type="ORF">M0638_15940</name>
</gene>
<protein>
    <submittedName>
        <fullName evidence="1">Aldose epimerase</fullName>
    </submittedName>
</protein>
<dbReference type="RefSeq" id="WP_248667984.1">
    <property type="nucleotide sequence ID" value="NZ_JALPRX010000068.1"/>
</dbReference>
<proteinExistence type="predicted"/>
<dbReference type="GO" id="GO:0030246">
    <property type="term" value="F:carbohydrate binding"/>
    <property type="evidence" value="ECO:0007669"/>
    <property type="project" value="InterPro"/>
</dbReference>
<dbReference type="GO" id="GO:0016853">
    <property type="term" value="F:isomerase activity"/>
    <property type="evidence" value="ECO:0007669"/>
    <property type="project" value="InterPro"/>
</dbReference>
<reference evidence="1" key="1">
    <citation type="submission" date="2022-04" db="EMBL/GenBank/DDBJ databases">
        <title>Roseomonas acroporae sp. nov., isolated from coral Acropora digitifera.</title>
        <authorList>
            <person name="Sun H."/>
        </authorList>
    </citation>
    <scope>NUCLEOTIDE SEQUENCE</scope>
    <source>
        <strain evidence="1">NAR14</strain>
    </source>
</reference>
<name>A0A9X1Y9D2_9PROT</name>
<organism evidence="1 2">
    <name type="scientific">Roseomonas acroporae</name>
    <dbReference type="NCBI Taxonomy" id="2937791"/>
    <lineage>
        <taxon>Bacteria</taxon>
        <taxon>Pseudomonadati</taxon>
        <taxon>Pseudomonadota</taxon>
        <taxon>Alphaproteobacteria</taxon>
        <taxon>Acetobacterales</taxon>
        <taxon>Roseomonadaceae</taxon>
        <taxon>Roseomonas</taxon>
    </lineage>
</organism>
<dbReference type="InterPro" id="IPR008183">
    <property type="entry name" value="Aldose_1/G6P_1-epimerase"/>
</dbReference>
<dbReference type="Proteomes" id="UP001139516">
    <property type="component" value="Unassembled WGS sequence"/>
</dbReference>
<dbReference type="EMBL" id="JALPRX010000068">
    <property type="protein sequence ID" value="MCK8785871.1"/>
    <property type="molecule type" value="Genomic_DNA"/>
</dbReference>
<evidence type="ECO:0000313" key="1">
    <source>
        <dbReference type="EMBL" id="MCK8785871.1"/>
    </source>
</evidence>
<keyword evidence="2" id="KW-1185">Reference proteome</keyword>
<dbReference type="GO" id="GO:0005975">
    <property type="term" value="P:carbohydrate metabolic process"/>
    <property type="evidence" value="ECO:0007669"/>
    <property type="project" value="InterPro"/>
</dbReference>
<dbReference type="AlphaFoldDB" id="A0A9X1Y9D2"/>
<dbReference type="Pfam" id="PF01263">
    <property type="entry name" value="Aldose_epim"/>
    <property type="match status" value="1"/>
</dbReference>
<sequence length="303" mass="32086">MGQTDSPDAAVLPDSLLLDAGDMQAELLPAHGAALSLLRWRGTDLVVPARAGMLPNSSFCGAFLMLPWANRLDGGRLSFAGVEYHLPINRPEDGTAIHGLARDRAWAVAARSPERAVLRQVLDEPALPFRYEAELTVAVAPAEFSLSLAVTNRADTPFPYGAGWHPFFPRPAGTHLRLRAGTVFGRDARTLPVAPRPTEAPARGIDGDEAAYLGLDTHFAEWDGAAAIRWPGGPALDLAASGAWARNLQVFAPAGAAVLCVEPVSHVPDAPNRPEFARHGAMTLLGPGESLAARLVLSVREAG</sequence>
<comment type="caution">
    <text evidence="1">The sequence shown here is derived from an EMBL/GenBank/DDBJ whole genome shotgun (WGS) entry which is preliminary data.</text>
</comment>
<dbReference type="InterPro" id="IPR014718">
    <property type="entry name" value="GH-type_carb-bd"/>
</dbReference>